<reference evidence="9 10" key="1">
    <citation type="journal article" date="2020" name="IScience">
        <title>Genome Sequencing of the Endangered Kingdonia uniflora (Circaeasteraceae, Ranunculales) Reveals Potential Mechanisms of Evolutionary Specialization.</title>
        <authorList>
            <person name="Sun Y."/>
            <person name="Deng T."/>
            <person name="Zhang A."/>
            <person name="Moore M.J."/>
            <person name="Landis J.B."/>
            <person name="Lin N."/>
            <person name="Zhang H."/>
            <person name="Zhang X."/>
            <person name="Huang J."/>
            <person name="Zhang X."/>
            <person name="Sun H."/>
            <person name="Wang H."/>
        </authorList>
    </citation>
    <scope>NUCLEOTIDE SEQUENCE [LARGE SCALE GENOMIC DNA]</scope>
    <source>
        <strain evidence="9">TB1705</strain>
        <tissue evidence="9">Leaf</tissue>
    </source>
</reference>
<evidence type="ECO:0000256" key="6">
    <source>
        <dbReference type="ARBA" id="ARBA00029467"/>
    </source>
</evidence>
<dbReference type="Pfam" id="PF06749">
    <property type="entry name" value="DUF1218"/>
    <property type="match status" value="1"/>
</dbReference>
<dbReference type="EMBL" id="JACGCM010002776">
    <property type="protein sequence ID" value="KAF6135836.1"/>
    <property type="molecule type" value="Genomic_DNA"/>
</dbReference>
<sequence length="262" mass="28573">MRKRVLMVCIIVGFLGLSVVALGFAAEAKKTKEMGIDNFAKIIVGLPCFCSPVESVEKINASCCVNDHVVVWLLISKLMAVLNDFLVASEVQFTAPSVCSYPRTPALHLGLAASIVLVMAQVIIIFEAGCICCKRNSHLSNSSCSASLICFVYWFTFVMAFLLLLFTGAALNERHEKEKIYFANHCYVVKPGVFTGGSLLSLASVTLGIVYYLTVSSAKDRFTSAGPNQGGIAMGQPQFPPQSTQQEPVFVHEDTYLRRQNP</sequence>
<evidence type="ECO:0000256" key="5">
    <source>
        <dbReference type="ARBA" id="ARBA00023136"/>
    </source>
</evidence>
<accession>A0A7J7KZP4</accession>
<proteinExistence type="inferred from homology"/>
<dbReference type="GO" id="GO:0012505">
    <property type="term" value="C:endomembrane system"/>
    <property type="evidence" value="ECO:0007669"/>
    <property type="project" value="UniProtKB-SubCell"/>
</dbReference>
<evidence type="ECO:0000256" key="2">
    <source>
        <dbReference type="ARBA" id="ARBA00022692"/>
    </source>
</evidence>
<evidence type="ECO:0000256" key="3">
    <source>
        <dbReference type="ARBA" id="ARBA00022729"/>
    </source>
</evidence>
<dbReference type="AlphaFoldDB" id="A0A7J7KZP4"/>
<dbReference type="InterPro" id="IPR009606">
    <property type="entry name" value="DEAL/Modifying_wall_lignin1/2"/>
</dbReference>
<dbReference type="InterPro" id="IPR052222">
    <property type="entry name" value="DESIGUAL"/>
</dbReference>
<evidence type="ECO:0000313" key="9">
    <source>
        <dbReference type="EMBL" id="KAF6135836.1"/>
    </source>
</evidence>
<evidence type="ECO:0000313" key="10">
    <source>
        <dbReference type="Proteomes" id="UP000541444"/>
    </source>
</evidence>
<keyword evidence="5 7" id="KW-0472">Membrane</keyword>
<gene>
    <name evidence="9" type="ORF">GIB67_028155</name>
</gene>
<name>A0A7J7KZP4_9MAGN</name>
<keyword evidence="3 8" id="KW-0732">Signal</keyword>
<protein>
    <recommendedName>
        <fullName evidence="11">Transmembrane protein</fullName>
    </recommendedName>
</protein>
<evidence type="ECO:0000256" key="7">
    <source>
        <dbReference type="SAM" id="Phobius"/>
    </source>
</evidence>
<evidence type="ECO:0000256" key="8">
    <source>
        <dbReference type="SAM" id="SignalP"/>
    </source>
</evidence>
<keyword evidence="4 7" id="KW-1133">Transmembrane helix</keyword>
<feature type="chain" id="PRO_5029721633" description="Transmembrane protein" evidence="8">
    <location>
        <begin position="22"/>
        <end position="262"/>
    </location>
</feature>
<evidence type="ECO:0000256" key="1">
    <source>
        <dbReference type="ARBA" id="ARBA00004127"/>
    </source>
</evidence>
<feature type="transmembrane region" description="Helical" evidence="7">
    <location>
        <begin position="106"/>
        <end position="126"/>
    </location>
</feature>
<organism evidence="9 10">
    <name type="scientific">Kingdonia uniflora</name>
    <dbReference type="NCBI Taxonomy" id="39325"/>
    <lineage>
        <taxon>Eukaryota</taxon>
        <taxon>Viridiplantae</taxon>
        <taxon>Streptophyta</taxon>
        <taxon>Embryophyta</taxon>
        <taxon>Tracheophyta</taxon>
        <taxon>Spermatophyta</taxon>
        <taxon>Magnoliopsida</taxon>
        <taxon>Ranunculales</taxon>
        <taxon>Circaeasteraceae</taxon>
        <taxon>Kingdonia</taxon>
    </lineage>
</organism>
<feature type="signal peptide" evidence="8">
    <location>
        <begin position="1"/>
        <end position="21"/>
    </location>
</feature>
<keyword evidence="10" id="KW-1185">Reference proteome</keyword>
<dbReference type="OrthoDB" id="678343at2759"/>
<comment type="caution">
    <text evidence="9">The sequence shown here is derived from an EMBL/GenBank/DDBJ whole genome shotgun (WGS) entry which is preliminary data.</text>
</comment>
<feature type="transmembrane region" description="Helical" evidence="7">
    <location>
        <begin position="191"/>
        <end position="213"/>
    </location>
</feature>
<evidence type="ECO:0000256" key="4">
    <source>
        <dbReference type="ARBA" id="ARBA00022989"/>
    </source>
</evidence>
<keyword evidence="2 7" id="KW-0812">Transmembrane</keyword>
<dbReference type="Proteomes" id="UP000541444">
    <property type="component" value="Unassembled WGS sequence"/>
</dbReference>
<comment type="similarity">
    <text evidence="6">Belongs to the DESIGUAL family.</text>
</comment>
<dbReference type="PANTHER" id="PTHR31769">
    <property type="entry name" value="OS07G0462200 PROTEIN-RELATED"/>
    <property type="match status" value="1"/>
</dbReference>
<feature type="transmembrane region" description="Helical" evidence="7">
    <location>
        <begin position="146"/>
        <end position="171"/>
    </location>
</feature>
<comment type="subcellular location">
    <subcellularLocation>
        <location evidence="1">Endomembrane system</location>
        <topology evidence="1">Multi-pass membrane protein</topology>
    </subcellularLocation>
</comment>
<evidence type="ECO:0008006" key="11">
    <source>
        <dbReference type="Google" id="ProtNLM"/>
    </source>
</evidence>